<dbReference type="InterPro" id="IPR052360">
    <property type="entry name" value="Transcr_Regulatory_Proteins"/>
</dbReference>
<keyword evidence="9" id="KW-1185">Reference proteome</keyword>
<dbReference type="Proteomes" id="UP000315783">
    <property type="component" value="Unassembled WGS sequence"/>
</dbReference>
<evidence type="ECO:0000313" key="8">
    <source>
        <dbReference type="EMBL" id="TQV93292.1"/>
    </source>
</evidence>
<dbReference type="AlphaFoldDB" id="A0A545VUF1"/>
<comment type="caution">
    <text evidence="8">The sequence shown here is derived from an EMBL/GenBank/DDBJ whole genome shotgun (WGS) entry which is preliminary data.</text>
</comment>
<name>A0A545VUF1_9HYPO</name>
<gene>
    <name evidence="8" type="ORF">IF1G_07870</name>
</gene>
<keyword evidence="5" id="KW-0804">Transcription</keyword>
<evidence type="ECO:0000256" key="7">
    <source>
        <dbReference type="SAM" id="MobiDB-lite"/>
    </source>
</evidence>
<evidence type="ECO:0000256" key="1">
    <source>
        <dbReference type="ARBA" id="ARBA00022723"/>
    </source>
</evidence>
<reference evidence="8 9" key="1">
    <citation type="journal article" date="2019" name="Appl. Microbiol. Biotechnol.">
        <title>Genome sequence of Isaria javanica and comparative genome analysis insights into family S53 peptidase evolution in fungal entomopathogens.</title>
        <authorList>
            <person name="Lin R."/>
            <person name="Zhang X."/>
            <person name="Xin B."/>
            <person name="Zou M."/>
            <person name="Gao Y."/>
            <person name="Qin F."/>
            <person name="Hu Q."/>
            <person name="Xie B."/>
            <person name="Cheng X."/>
        </authorList>
    </citation>
    <scope>NUCLEOTIDE SEQUENCE [LARGE SCALE GENOMIC DNA]</scope>
    <source>
        <strain evidence="8 9">IJ1G</strain>
    </source>
</reference>
<dbReference type="OrthoDB" id="3145928at2759"/>
<keyword evidence="2" id="KW-0862">Zinc</keyword>
<keyword evidence="4" id="KW-0238">DNA-binding</keyword>
<dbReference type="Pfam" id="PF11951">
    <property type="entry name" value="Fungal_trans_2"/>
    <property type="match status" value="1"/>
</dbReference>
<evidence type="ECO:0000256" key="6">
    <source>
        <dbReference type="ARBA" id="ARBA00023242"/>
    </source>
</evidence>
<evidence type="ECO:0000313" key="9">
    <source>
        <dbReference type="Proteomes" id="UP000315783"/>
    </source>
</evidence>
<dbReference type="PANTHER" id="PTHR36206">
    <property type="entry name" value="ASPERCRYPTIN BIOSYNTHESIS CLUSTER-SPECIFIC TRANSCRIPTION REGULATOR ATNN-RELATED"/>
    <property type="match status" value="1"/>
</dbReference>
<dbReference type="PANTHER" id="PTHR36206:SF12">
    <property type="entry name" value="ASPERCRYPTIN BIOSYNTHESIS CLUSTER-SPECIFIC TRANSCRIPTION REGULATOR ATNN-RELATED"/>
    <property type="match status" value="1"/>
</dbReference>
<evidence type="ECO:0000256" key="3">
    <source>
        <dbReference type="ARBA" id="ARBA00023015"/>
    </source>
</evidence>
<dbReference type="EMBL" id="SPUK01000012">
    <property type="protein sequence ID" value="TQV93292.1"/>
    <property type="molecule type" value="Genomic_DNA"/>
</dbReference>
<dbReference type="InterPro" id="IPR021858">
    <property type="entry name" value="Fun_TF"/>
</dbReference>
<keyword evidence="6" id="KW-0539">Nucleus</keyword>
<evidence type="ECO:0000256" key="2">
    <source>
        <dbReference type="ARBA" id="ARBA00022833"/>
    </source>
</evidence>
<proteinExistence type="predicted"/>
<evidence type="ECO:0000256" key="4">
    <source>
        <dbReference type="ARBA" id="ARBA00023125"/>
    </source>
</evidence>
<dbReference type="GO" id="GO:0003677">
    <property type="term" value="F:DNA binding"/>
    <property type="evidence" value="ECO:0007669"/>
    <property type="project" value="UniProtKB-KW"/>
</dbReference>
<feature type="region of interest" description="Disordered" evidence="7">
    <location>
        <begin position="412"/>
        <end position="437"/>
    </location>
</feature>
<evidence type="ECO:0000256" key="5">
    <source>
        <dbReference type="ARBA" id="ARBA00023163"/>
    </source>
</evidence>
<organism evidence="8 9">
    <name type="scientific">Cordyceps javanica</name>
    <dbReference type="NCBI Taxonomy" id="43265"/>
    <lineage>
        <taxon>Eukaryota</taxon>
        <taxon>Fungi</taxon>
        <taxon>Dikarya</taxon>
        <taxon>Ascomycota</taxon>
        <taxon>Pezizomycotina</taxon>
        <taxon>Sordariomycetes</taxon>
        <taxon>Hypocreomycetidae</taxon>
        <taxon>Hypocreales</taxon>
        <taxon>Cordycipitaceae</taxon>
        <taxon>Cordyceps</taxon>
    </lineage>
</organism>
<accession>A0A545VUF1</accession>
<sequence>MSPVGTSRAYNEPDLFNYFRTYVAPEIAGAFDQEYWLGNLLRQAQSEPVVWHTCNAIAAAHKMDRIGICDKASLVGEQKSLSLQPYEQYHAAIQHMKHIVPQPDLSLEQKRNVALVSLLFTIFAFMRGDLEDCNAHTMASWSLVDTWKLWEQTRLYRPRDRHSVHPADSLIYLCVRIETIGNHIRQPSHKYEYGWTGCSLKLRDDPFISVTEAYFEMELICNAATDITVRPGPKSVKFTPSEIAGAEDLRGRYRARLTKWQGKFGSLQPSCGEDDKLALAILELRAAMMRTIVFTEDALAVSELCWDSCTAEFARMIGMAKDILAMRYAATGQNANAPPARKPSHRSRRRTLAIGPMVNETLYLIVRLCRDPVVRRRALALLAHDFHLSPGIDTLLYIHMGDAIRAEEEREWDTKQQQQQQQQQLEGKGIVGSSSPCGCSRRQTRICDGHRVCSSCLDCPTRNSAVLCVKTVECVNRDGAWRRIPLHYGSYNPELTPLFEI</sequence>
<keyword evidence="1" id="KW-0479">Metal-binding</keyword>
<dbReference type="GO" id="GO:0046872">
    <property type="term" value="F:metal ion binding"/>
    <property type="evidence" value="ECO:0007669"/>
    <property type="project" value="UniProtKB-KW"/>
</dbReference>
<protein>
    <submittedName>
        <fullName evidence="8">C6 zinc finger domain-containing protein</fullName>
    </submittedName>
</protein>
<keyword evidence="3" id="KW-0805">Transcription regulation</keyword>